<name>A0A239SLB2_9STRE</name>
<dbReference type="GO" id="GO:0016787">
    <property type="term" value="F:hydrolase activity"/>
    <property type="evidence" value="ECO:0007669"/>
    <property type="project" value="UniProtKB-KW"/>
</dbReference>
<keyword evidence="3" id="KW-1185">Reference proteome</keyword>
<accession>A0A239SLB2</accession>
<proteinExistence type="predicted"/>
<dbReference type="Gene3D" id="3.40.50.1820">
    <property type="entry name" value="alpha/beta hydrolase"/>
    <property type="match status" value="1"/>
</dbReference>
<dbReference type="KEGG" id="smen:SAMEA4412692_0142"/>
<dbReference type="EMBL" id="LT906439">
    <property type="protein sequence ID" value="SNU86225.1"/>
    <property type="molecule type" value="Genomic_DNA"/>
</dbReference>
<feature type="domain" description="Rhodanese" evidence="1">
    <location>
        <begin position="40"/>
        <end position="101"/>
    </location>
</feature>
<dbReference type="InterPro" id="IPR000073">
    <property type="entry name" value="AB_hydrolase_1"/>
</dbReference>
<dbReference type="SUPFAM" id="SSF53474">
    <property type="entry name" value="alpha/beta-Hydrolases"/>
    <property type="match status" value="1"/>
</dbReference>
<protein>
    <submittedName>
        <fullName evidence="2">Alpha/beta hydrolase related protein</fullName>
    </submittedName>
</protein>
<sequence>MTRYYFIPGLGGNRSHAQDLFEELPFEVQFLSLPTVKDLISAEDLKRWFEKRVDLSGDIVLIGHSIGGDLTAYLASQYQQITKLVLLDGGIWSDEVLPEIESEITDARAYLKQTRFDSLDAAVAAEKESSIFWSSAQEEAVKASLVWDGYAYRLNLSVTDVETLLRFRRDWLGAIQSLSDKLVLLVIPDLGDETPEFKAKALEAVPDFVHRCAVSEVGHGLYTENPHQVARIITQFLENHGG</sequence>
<dbReference type="Pfam" id="PF12697">
    <property type="entry name" value="Abhydrolase_6"/>
    <property type="match status" value="1"/>
</dbReference>
<evidence type="ECO:0000313" key="3">
    <source>
        <dbReference type="Proteomes" id="UP000215185"/>
    </source>
</evidence>
<evidence type="ECO:0000313" key="2">
    <source>
        <dbReference type="EMBL" id="SNU86225.1"/>
    </source>
</evidence>
<reference evidence="2 3" key="1">
    <citation type="submission" date="2017-06" db="EMBL/GenBank/DDBJ databases">
        <authorList>
            <consortium name="Pathogen Informatics"/>
        </authorList>
    </citation>
    <scope>NUCLEOTIDE SEQUENCE [LARGE SCALE GENOMIC DNA]</scope>
    <source>
        <strain evidence="2 3">NCTC13788</strain>
    </source>
</reference>
<dbReference type="AlphaFoldDB" id="A0A239SLB2"/>
<organism evidence="2 3">
    <name type="scientific">Streptococcus merionis</name>
    <dbReference type="NCBI Taxonomy" id="400065"/>
    <lineage>
        <taxon>Bacteria</taxon>
        <taxon>Bacillati</taxon>
        <taxon>Bacillota</taxon>
        <taxon>Bacilli</taxon>
        <taxon>Lactobacillales</taxon>
        <taxon>Streptococcaceae</taxon>
        <taxon>Streptococcus</taxon>
    </lineage>
</organism>
<evidence type="ECO:0000259" key="1">
    <source>
        <dbReference type="PROSITE" id="PS50206"/>
    </source>
</evidence>
<dbReference type="RefSeq" id="WP_018373036.1">
    <property type="nucleotide sequence ID" value="NZ_LT906439.1"/>
</dbReference>
<dbReference type="PROSITE" id="PS50206">
    <property type="entry name" value="RHODANESE_3"/>
    <property type="match status" value="1"/>
</dbReference>
<dbReference type="Proteomes" id="UP000215185">
    <property type="component" value="Chromosome 1"/>
</dbReference>
<dbReference type="InterPro" id="IPR001763">
    <property type="entry name" value="Rhodanese-like_dom"/>
</dbReference>
<dbReference type="eggNOG" id="COG1073">
    <property type="taxonomic scope" value="Bacteria"/>
</dbReference>
<keyword evidence="2" id="KW-0378">Hydrolase</keyword>
<dbReference type="OrthoDB" id="2232188at2"/>
<gene>
    <name evidence="2" type="ORF">SAMEA4412692_00142</name>
</gene>
<dbReference type="InterPro" id="IPR029058">
    <property type="entry name" value="AB_hydrolase_fold"/>
</dbReference>